<feature type="domain" description="DUF732" evidence="2">
    <location>
        <begin position="36"/>
        <end position="118"/>
    </location>
</feature>
<dbReference type="RefSeq" id="WP_338101584.1">
    <property type="nucleotide sequence ID" value="NZ_AP017624.1"/>
</dbReference>
<organism evidence="3 4">
    <name type="scientific">Mycobacterium ulcerans subsp. shinshuense</name>
    <dbReference type="NCBI Taxonomy" id="1124626"/>
    <lineage>
        <taxon>Bacteria</taxon>
        <taxon>Bacillati</taxon>
        <taxon>Actinomycetota</taxon>
        <taxon>Actinomycetes</taxon>
        <taxon>Mycobacteriales</taxon>
        <taxon>Mycobacteriaceae</taxon>
        <taxon>Mycobacterium</taxon>
        <taxon>Mycobacterium ulcerans group</taxon>
    </lineage>
</organism>
<feature type="region of interest" description="Disordered" evidence="1">
    <location>
        <begin position="309"/>
        <end position="330"/>
    </location>
</feature>
<sequence>MITGTATRAGAVATATVILFGAAILRGNSAAADPNQDDQFLAALDQNGIPALENAPSLIVTAHEVCSKLDGGMPADGVVESMTNFAVNNNSGLSRIPRDRLTRTFTRFVAAAVQAYCPTNQDKLASFRTSPTPGSNGTTHRAAAYSHNIVRTGCDVADRPRRAEIASTATPWQASTPTVVARLPGPVVGGAVVAGEQAGSRPDCGAPYADPAPLVKAVPAGETVAPMPPQLPAQPPPPAHILIPPRASAPTPQPQLRPPRPQAPTPPPQDVPPPQQLDPPWLLLSRGPLEVAATPEAAVVVAVAATEAAPRSRRRRGPCHQVSSESLHETGAERRRVLGCGGGRGILIAGLPAGARPAGSATAPAA</sequence>
<gene>
    <name evidence="3" type="ORF">SHTP_3360</name>
</gene>
<dbReference type="EMBL" id="AP017624">
    <property type="protein sequence ID" value="BAV42391.1"/>
    <property type="molecule type" value="Genomic_DNA"/>
</dbReference>
<dbReference type="AlphaFoldDB" id="A0A1B4Y5Q3"/>
<evidence type="ECO:0000256" key="1">
    <source>
        <dbReference type="SAM" id="MobiDB-lite"/>
    </source>
</evidence>
<feature type="compositionally biased region" description="Pro residues" evidence="1">
    <location>
        <begin position="226"/>
        <end position="239"/>
    </location>
</feature>
<accession>A0A1B4Y5Q3</accession>
<name>A0A1B4Y5Q3_MYCUL</name>
<feature type="region of interest" description="Disordered" evidence="1">
    <location>
        <begin position="223"/>
        <end position="281"/>
    </location>
</feature>
<evidence type="ECO:0000313" key="3">
    <source>
        <dbReference type="EMBL" id="BAV42391.1"/>
    </source>
</evidence>
<dbReference type="GeneID" id="93437949"/>
<feature type="compositionally biased region" description="Pro residues" evidence="1">
    <location>
        <begin position="251"/>
        <end position="277"/>
    </location>
</feature>
<dbReference type="InterPro" id="IPR007969">
    <property type="entry name" value="DUF732"/>
</dbReference>
<proteinExistence type="predicted"/>
<dbReference type="Pfam" id="PF05305">
    <property type="entry name" value="DUF732"/>
    <property type="match status" value="1"/>
</dbReference>
<evidence type="ECO:0000259" key="2">
    <source>
        <dbReference type="Pfam" id="PF05305"/>
    </source>
</evidence>
<evidence type="ECO:0000313" key="4">
    <source>
        <dbReference type="Proteomes" id="UP000218067"/>
    </source>
</evidence>
<dbReference type="Proteomes" id="UP000218067">
    <property type="component" value="Chromosome"/>
</dbReference>
<protein>
    <recommendedName>
        <fullName evidence="2">DUF732 domain-containing protein</fullName>
    </recommendedName>
</protein>
<reference evidence="3 4" key="1">
    <citation type="submission" date="2016-08" db="EMBL/GenBank/DDBJ databases">
        <title>Complete genome sequence of Mycobacterium shinshuense, a subspecies of M. ulcerans.</title>
        <authorList>
            <person name="Yoshida M."/>
            <person name="Ogura Y."/>
            <person name="Hayashi T."/>
            <person name="Hoshino Y."/>
        </authorList>
    </citation>
    <scope>NUCLEOTIDE SEQUENCE [LARGE SCALE GENOMIC DNA]</scope>
    <source>
        <strain evidence="4">ATCC 33728</strain>
    </source>
</reference>